<dbReference type="InterPro" id="IPR004853">
    <property type="entry name" value="Sugar_P_trans_dom"/>
</dbReference>
<feature type="transmembrane region" description="Helical" evidence="6">
    <location>
        <begin position="121"/>
        <end position="140"/>
    </location>
</feature>
<feature type="transmembrane region" description="Helical" evidence="6">
    <location>
        <begin position="87"/>
        <end position="109"/>
    </location>
</feature>
<evidence type="ECO:0000259" key="7">
    <source>
        <dbReference type="Pfam" id="PF03151"/>
    </source>
</evidence>
<evidence type="ECO:0000256" key="4">
    <source>
        <dbReference type="ARBA" id="ARBA00023136"/>
    </source>
</evidence>
<keyword evidence="2 6" id="KW-0812">Transmembrane</keyword>
<organism evidence="8 9">
    <name type="scientific">Ectocarpus siliculosus</name>
    <name type="common">Brown alga</name>
    <name type="synonym">Conferva siliculosa</name>
    <dbReference type="NCBI Taxonomy" id="2880"/>
    <lineage>
        <taxon>Eukaryota</taxon>
        <taxon>Sar</taxon>
        <taxon>Stramenopiles</taxon>
        <taxon>Ochrophyta</taxon>
        <taxon>PX clade</taxon>
        <taxon>Phaeophyceae</taxon>
        <taxon>Ectocarpales</taxon>
        <taxon>Ectocarpaceae</taxon>
        <taxon>Ectocarpus</taxon>
    </lineage>
</organism>
<feature type="region of interest" description="Disordered" evidence="5">
    <location>
        <begin position="237"/>
        <end position="256"/>
    </location>
</feature>
<evidence type="ECO:0000313" key="9">
    <source>
        <dbReference type="Proteomes" id="UP000002630"/>
    </source>
</evidence>
<dbReference type="EMBL" id="FN648405">
    <property type="protein sequence ID" value="CBJ30945.1"/>
    <property type="molecule type" value="Genomic_DNA"/>
</dbReference>
<dbReference type="OrthoDB" id="10414772at2759"/>
<feature type="domain" description="Sugar phosphate transporter" evidence="7">
    <location>
        <begin position="17"/>
        <end position="180"/>
    </location>
</feature>
<accession>D7FS04</accession>
<dbReference type="InParanoid" id="D7FS04"/>
<evidence type="ECO:0000256" key="6">
    <source>
        <dbReference type="SAM" id="Phobius"/>
    </source>
</evidence>
<dbReference type="Pfam" id="PF03151">
    <property type="entry name" value="TPT"/>
    <property type="match status" value="2"/>
</dbReference>
<protein>
    <submittedName>
        <fullName evidence="8">Triose phosphate/phosphate translocator, non-green plastid, chloroplast, putative</fullName>
    </submittedName>
</protein>
<dbReference type="InterPro" id="IPR050186">
    <property type="entry name" value="TPT_transporter"/>
</dbReference>
<keyword evidence="3 6" id="KW-1133">Transmembrane helix</keyword>
<sequence length="447" mass="46094">MVPRLPNPRAPQPPPSQICGLFGLSYLCSMLFNINNKRALMLVPLPWTFAALNLSIGSVIALLSWSIKVAPWPRITRQDLAVLVPMGFLHAVSHLTVVLGLGAGAVSFLQTVKAAEACFTALLSYLFLGQTMPLPVYLTLLPVVAGVALTCCGQGLRFSWVGLLSALVSHLPNAMGNVLIVKNIGPAAAAAGRRRSSLKTEASPPRSSSASFLRPTAANTAADPSFLSNPVARSASALANTRAGGEATTRRRRESGLASLARGDTYRLLTVVGAALIIPAAAYMERDSWPRLWRAAMDATAALVGRTTSADGSPPLLGEALLSAAGSGGDSAAAAGGRVSAVAEAAVEAAARGQWAEAFRRAVLAGVSFNLFYDLTFRLLGQLHPVTHAVGNTIKRIVVIAAGAFAFGGDLGGARGVLGSALAVIGVLGYSLSKARCKTTTGSGCTG</sequence>
<proteinExistence type="predicted"/>
<dbReference type="eggNOG" id="KOG1441">
    <property type="taxonomic scope" value="Eukaryota"/>
</dbReference>
<dbReference type="GO" id="GO:0016020">
    <property type="term" value="C:membrane"/>
    <property type="evidence" value="ECO:0007669"/>
    <property type="project" value="UniProtKB-SubCell"/>
</dbReference>
<dbReference type="SUPFAM" id="SSF103481">
    <property type="entry name" value="Multidrug resistance efflux transporter EmrE"/>
    <property type="match status" value="1"/>
</dbReference>
<evidence type="ECO:0000256" key="5">
    <source>
        <dbReference type="SAM" id="MobiDB-lite"/>
    </source>
</evidence>
<evidence type="ECO:0000256" key="1">
    <source>
        <dbReference type="ARBA" id="ARBA00004141"/>
    </source>
</evidence>
<feature type="transmembrane region" description="Helical" evidence="6">
    <location>
        <begin position="15"/>
        <end position="34"/>
    </location>
</feature>
<dbReference type="Proteomes" id="UP000002630">
    <property type="component" value="Linkage Group LG26"/>
</dbReference>
<reference evidence="8 9" key="1">
    <citation type="journal article" date="2010" name="Nature">
        <title>The Ectocarpus genome and the independent evolution of multicellularity in brown algae.</title>
        <authorList>
            <person name="Cock J.M."/>
            <person name="Sterck L."/>
            <person name="Rouze P."/>
            <person name="Scornet D."/>
            <person name="Allen A.E."/>
            <person name="Amoutzias G."/>
            <person name="Anthouard V."/>
            <person name="Artiguenave F."/>
            <person name="Aury J.M."/>
            <person name="Badger J.H."/>
            <person name="Beszteri B."/>
            <person name="Billiau K."/>
            <person name="Bonnet E."/>
            <person name="Bothwell J.H."/>
            <person name="Bowler C."/>
            <person name="Boyen C."/>
            <person name="Brownlee C."/>
            <person name="Carrano C.J."/>
            <person name="Charrier B."/>
            <person name="Cho G.Y."/>
            <person name="Coelho S.M."/>
            <person name="Collen J."/>
            <person name="Corre E."/>
            <person name="Da Silva C."/>
            <person name="Delage L."/>
            <person name="Delaroque N."/>
            <person name="Dittami S.M."/>
            <person name="Doulbeau S."/>
            <person name="Elias M."/>
            <person name="Farnham G."/>
            <person name="Gachon C.M."/>
            <person name="Gschloessl B."/>
            <person name="Heesch S."/>
            <person name="Jabbari K."/>
            <person name="Jubin C."/>
            <person name="Kawai H."/>
            <person name="Kimura K."/>
            <person name="Kloareg B."/>
            <person name="Kupper F.C."/>
            <person name="Lang D."/>
            <person name="Le Bail A."/>
            <person name="Leblanc C."/>
            <person name="Lerouge P."/>
            <person name="Lohr M."/>
            <person name="Lopez P.J."/>
            <person name="Martens C."/>
            <person name="Maumus F."/>
            <person name="Michel G."/>
            <person name="Miranda-Saavedra D."/>
            <person name="Morales J."/>
            <person name="Moreau H."/>
            <person name="Motomura T."/>
            <person name="Nagasato C."/>
            <person name="Napoli C.A."/>
            <person name="Nelson D.R."/>
            <person name="Nyvall-Collen P."/>
            <person name="Peters A.F."/>
            <person name="Pommier C."/>
            <person name="Potin P."/>
            <person name="Poulain J."/>
            <person name="Quesneville H."/>
            <person name="Read B."/>
            <person name="Rensing S.A."/>
            <person name="Ritter A."/>
            <person name="Rousvoal S."/>
            <person name="Samanta M."/>
            <person name="Samson G."/>
            <person name="Schroeder D.C."/>
            <person name="Segurens B."/>
            <person name="Strittmatter M."/>
            <person name="Tonon T."/>
            <person name="Tregear J.W."/>
            <person name="Valentin K."/>
            <person name="von Dassow P."/>
            <person name="Yamagishi T."/>
            <person name="Van de Peer Y."/>
            <person name="Wincker P."/>
        </authorList>
    </citation>
    <scope>NUCLEOTIDE SEQUENCE [LARGE SCALE GENOMIC DNA]</scope>
    <source>
        <strain evidence="9">Ec32 / CCAP1310/4</strain>
    </source>
</reference>
<feature type="transmembrane region" description="Helical" evidence="6">
    <location>
        <begin position="265"/>
        <end position="284"/>
    </location>
</feature>
<feature type="region of interest" description="Disordered" evidence="5">
    <location>
        <begin position="195"/>
        <end position="215"/>
    </location>
</feature>
<dbReference type="InterPro" id="IPR037185">
    <property type="entry name" value="EmrE-like"/>
</dbReference>
<evidence type="ECO:0000256" key="2">
    <source>
        <dbReference type="ARBA" id="ARBA00022692"/>
    </source>
</evidence>
<gene>
    <name evidence="8" type="ORF">Esi_0226_0019</name>
</gene>
<keyword evidence="9" id="KW-1185">Reference proteome</keyword>
<dbReference type="PANTHER" id="PTHR11132">
    <property type="entry name" value="SOLUTE CARRIER FAMILY 35"/>
    <property type="match status" value="1"/>
</dbReference>
<evidence type="ECO:0000256" key="3">
    <source>
        <dbReference type="ARBA" id="ARBA00022989"/>
    </source>
</evidence>
<comment type="subcellular location">
    <subcellularLocation>
        <location evidence="1">Membrane</location>
        <topology evidence="1">Multi-pass membrane protein</topology>
    </subcellularLocation>
</comment>
<feature type="domain" description="Sugar phosphate transporter" evidence="7">
    <location>
        <begin position="353"/>
        <end position="431"/>
    </location>
</feature>
<feature type="transmembrane region" description="Helical" evidence="6">
    <location>
        <begin position="46"/>
        <end position="67"/>
    </location>
</feature>
<keyword evidence="4 6" id="KW-0472">Membrane</keyword>
<evidence type="ECO:0000313" key="8">
    <source>
        <dbReference type="EMBL" id="CBJ30945.1"/>
    </source>
</evidence>
<name>D7FS04_ECTSI</name>
<dbReference type="AlphaFoldDB" id="D7FS04"/>
<dbReference type="EMBL" id="FN649751">
    <property type="protein sequence ID" value="CBJ30945.1"/>
    <property type="molecule type" value="Genomic_DNA"/>
</dbReference>